<dbReference type="Proteomes" id="UP000222168">
    <property type="component" value="Unassembled WGS sequence"/>
</dbReference>
<dbReference type="AlphaFoldDB" id="A0A2D0KDW0"/>
<keyword evidence="2" id="KW-1185">Reference proteome</keyword>
<organism evidence="1 2">
    <name type="scientific">Xenorhabdus ishibashii</name>
    <dbReference type="NCBI Taxonomy" id="1034471"/>
    <lineage>
        <taxon>Bacteria</taxon>
        <taxon>Pseudomonadati</taxon>
        <taxon>Pseudomonadota</taxon>
        <taxon>Gammaproteobacteria</taxon>
        <taxon>Enterobacterales</taxon>
        <taxon>Morganellaceae</taxon>
        <taxon>Xenorhabdus</taxon>
    </lineage>
</organism>
<sequence>MPLQVVTLEPLVQGERRVVAIRLLGLAKHAHKKRNTTFYRDEISAQGTSLLTNTSEKTFCCLNYLNRL</sequence>
<protein>
    <submittedName>
        <fullName evidence="1">Uncharacterized protein</fullName>
    </submittedName>
</protein>
<proteinExistence type="predicted"/>
<reference evidence="1 2" key="1">
    <citation type="journal article" date="2017" name="Nat. Microbiol.">
        <title>Natural product diversity associated with the nematode symbionts Photorhabdus and Xenorhabdus.</title>
        <authorList>
            <person name="Tobias N.J."/>
            <person name="Wolff H."/>
            <person name="Djahanschiri B."/>
            <person name="Grundmann F."/>
            <person name="Kronenwerth M."/>
            <person name="Shi Y.M."/>
            <person name="Simonyi S."/>
            <person name="Grun P."/>
            <person name="Shapiro-Ilan D."/>
            <person name="Pidot S.J."/>
            <person name="Stinear T.P."/>
            <person name="Ebersberger I."/>
            <person name="Bode H.B."/>
        </authorList>
    </citation>
    <scope>NUCLEOTIDE SEQUENCE [LARGE SCALE GENOMIC DNA]</scope>
    <source>
        <strain evidence="1 2">DSM 22670</strain>
    </source>
</reference>
<gene>
    <name evidence="1" type="ORF">Xish_00762</name>
</gene>
<dbReference type="EMBL" id="NJAK01000001">
    <property type="protein sequence ID" value="PHM61623.1"/>
    <property type="molecule type" value="Genomic_DNA"/>
</dbReference>
<name>A0A2D0KDW0_9GAMM</name>
<accession>A0A2D0KDW0</accession>
<comment type="caution">
    <text evidence="1">The sequence shown here is derived from an EMBL/GenBank/DDBJ whole genome shotgun (WGS) entry which is preliminary data.</text>
</comment>
<evidence type="ECO:0000313" key="2">
    <source>
        <dbReference type="Proteomes" id="UP000222168"/>
    </source>
</evidence>
<evidence type="ECO:0000313" key="1">
    <source>
        <dbReference type="EMBL" id="PHM61623.1"/>
    </source>
</evidence>